<dbReference type="Proteomes" id="UP000436655">
    <property type="component" value="Unassembled WGS sequence"/>
</dbReference>
<evidence type="ECO:0000256" key="1">
    <source>
        <dbReference type="ARBA" id="ARBA00008950"/>
    </source>
</evidence>
<dbReference type="Gene3D" id="3.60.21.10">
    <property type="match status" value="1"/>
</dbReference>
<protein>
    <submittedName>
        <fullName evidence="3">Metallophosphoesterase family protein</fullName>
    </submittedName>
</protein>
<comment type="caution">
    <text evidence="3">The sequence shown here is derived from an EMBL/GenBank/DDBJ whole genome shotgun (WGS) entry which is preliminary data.</text>
</comment>
<dbReference type="Pfam" id="PF12850">
    <property type="entry name" value="Metallophos_2"/>
    <property type="match status" value="1"/>
</dbReference>
<dbReference type="InterPro" id="IPR050126">
    <property type="entry name" value="Ap4A_hydrolase"/>
</dbReference>
<dbReference type="EMBL" id="VDFN01000001">
    <property type="protein sequence ID" value="MQS44214.1"/>
    <property type="molecule type" value="Genomic_DNA"/>
</dbReference>
<dbReference type="InterPro" id="IPR029052">
    <property type="entry name" value="Metallo-depent_PP-like"/>
</dbReference>
<organism evidence="3 4">
    <name type="scientific">Companilactobacillus mishanensis</name>
    <dbReference type="NCBI Taxonomy" id="2486008"/>
    <lineage>
        <taxon>Bacteria</taxon>
        <taxon>Bacillati</taxon>
        <taxon>Bacillota</taxon>
        <taxon>Bacilli</taxon>
        <taxon>Lactobacillales</taxon>
        <taxon>Lactobacillaceae</taxon>
        <taxon>Companilactobacillus</taxon>
    </lineage>
</organism>
<evidence type="ECO:0000313" key="3">
    <source>
        <dbReference type="EMBL" id="MQS44214.1"/>
    </source>
</evidence>
<dbReference type="InterPro" id="IPR011152">
    <property type="entry name" value="Pesterase_MJ0912"/>
</dbReference>
<proteinExistence type="inferred from homology"/>
<dbReference type="SUPFAM" id="SSF56300">
    <property type="entry name" value="Metallo-dependent phosphatases"/>
    <property type="match status" value="1"/>
</dbReference>
<dbReference type="PANTHER" id="PTHR42850">
    <property type="entry name" value="METALLOPHOSPHOESTERASE"/>
    <property type="match status" value="1"/>
</dbReference>
<gene>
    <name evidence="3" type="ORF">FHL03_01800</name>
</gene>
<keyword evidence="4" id="KW-1185">Reference proteome</keyword>
<dbReference type="InterPro" id="IPR024654">
    <property type="entry name" value="Calcineurin-like_PHP_lpxH"/>
</dbReference>
<name>A0ABW9P537_9LACO</name>
<accession>A0ABW9P537</accession>
<dbReference type="PANTHER" id="PTHR42850:SF2">
    <property type="entry name" value="BLL5683 PROTEIN"/>
    <property type="match status" value="1"/>
</dbReference>
<dbReference type="PIRSF" id="PIRSF000883">
    <property type="entry name" value="Pesterase_MJ0912"/>
    <property type="match status" value="1"/>
</dbReference>
<evidence type="ECO:0000313" key="4">
    <source>
        <dbReference type="Proteomes" id="UP000436655"/>
    </source>
</evidence>
<sequence length="289" mass="33707">MMRHKIAILSDIHGNLTALRHVLKDAKAEHATEYWFLGDLMTPGPGTNTLFKLLNSLNLKVFIRGNWDDLVLTILNGDTKYLNYDSPGYIHVAKMDQYISQSLAEPYFEQLQQSKMSQFLEINGLKIQITHNVLEKNFGHQLLPYEDQHNFDDLIVDPNVDIAVYGHTHHQLMRTTRKEQIIINPGAIGQPYTEWKKFANDLRAEYALLDIDDKGYANVSFKRVSYDIKDELNLAKINHLPYYELYDELLHTGIARTHEFDILKKYNDMYNYRDQVIEFVEKVNAEKLT</sequence>
<evidence type="ECO:0000259" key="2">
    <source>
        <dbReference type="Pfam" id="PF12850"/>
    </source>
</evidence>
<feature type="domain" description="Calcineurin-like phosphoesterase" evidence="2">
    <location>
        <begin position="5"/>
        <end position="213"/>
    </location>
</feature>
<reference evidence="3 4" key="1">
    <citation type="journal article" date="2019" name="Syst. Appl. Microbiol.">
        <title>Polyphasic characterization of two novel Lactobacillus spp. isolated from blown salami packages: Description of Lactobacillus halodurans sp. nov. and Lactobacillus salsicarnum sp. nov.</title>
        <authorList>
            <person name="Schuster J.A."/>
            <person name="Klingl A."/>
            <person name="Vogel R.F."/>
            <person name="Ehrmann M.A."/>
        </authorList>
    </citation>
    <scope>NUCLEOTIDE SEQUENCE [LARGE SCALE GENOMIC DNA]</scope>
    <source>
        <strain evidence="3 4">TMW 1.2098</strain>
    </source>
</reference>
<comment type="similarity">
    <text evidence="1">Belongs to the metallophosphoesterase superfamily. YfcE family.</text>
</comment>